<dbReference type="EMBL" id="RWGY01000007">
    <property type="protein sequence ID" value="TVU37511.1"/>
    <property type="molecule type" value="Genomic_DNA"/>
</dbReference>
<dbReference type="PANTHER" id="PTHR33065:SF177">
    <property type="entry name" value="OS08G0141000 PROTEIN"/>
    <property type="match status" value="1"/>
</dbReference>
<reference evidence="3 4" key="1">
    <citation type="journal article" date="2019" name="Sci. Rep.">
        <title>A high-quality genome of Eragrostis curvula grass provides insights into Poaceae evolution and supports new strategies to enhance forage quality.</title>
        <authorList>
            <person name="Carballo J."/>
            <person name="Santos B.A.C.M."/>
            <person name="Zappacosta D."/>
            <person name="Garbus I."/>
            <person name="Selva J.P."/>
            <person name="Gallo C.A."/>
            <person name="Diaz A."/>
            <person name="Albertini E."/>
            <person name="Caccamo M."/>
            <person name="Echenique V."/>
        </authorList>
    </citation>
    <scope>NUCLEOTIDE SEQUENCE [LARGE SCALE GENOMIC DNA]</scope>
    <source>
        <strain evidence="4">cv. Victoria</strain>
        <tissue evidence="3">Leaf</tissue>
    </source>
</reference>
<feature type="compositionally biased region" description="Acidic residues" evidence="1">
    <location>
        <begin position="46"/>
        <end position="56"/>
    </location>
</feature>
<feature type="region of interest" description="Disordered" evidence="1">
    <location>
        <begin position="1"/>
        <end position="21"/>
    </location>
</feature>
<dbReference type="AlphaFoldDB" id="A0A5J9VPJ7"/>
<evidence type="ECO:0000256" key="1">
    <source>
        <dbReference type="SAM" id="MobiDB-lite"/>
    </source>
</evidence>
<dbReference type="PANTHER" id="PTHR33065">
    <property type="entry name" value="OS07G0486400 PROTEIN"/>
    <property type="match status" value="1"/>
</dbReference>
<feature type="region of interest" description="Disordered" evidence="1">
    <location>
        <begin position="46"/>
        <end position="79"/>
    </location>
</feature>
<dbReference type="Pfam" id="PF20241">
    <property type="entry name" value="DUF6598"/>
    <property type="match status" value="1"/>
</dbReference>
<evidence type="ECO:0000259" key="2">
    <source>
        <dbReference type="Pfam" id="PF20241"/>
    </source>
</evidence>
<evidence type="ECO:0000313" key="4">
    <source>
        <dbReference type="Proteomes" id="UP000324897"/>
    </source>
</evidence>
<comment type="caution">
    <text evidence="3">The sequence shown here is derived from an EMBL/GenBank/DDBJ whole genome shotgun (WGS) entry which is preliminary data.</text>
</comment>
<dbReference type="Proteomes" id="UP000324897">
    <property type="component" value="Chromosome 4"/>
</dbReference>
<protein>
    <recommendedName>
        <fullName evidence="2">DUF6598 domain-containing protein</fullName>
    </recommendedName>
</protein>
<organism evidence="3 4">
    <name type="scientific">Eragrostis curvula</name>
    <name type="common">weeping love grass</name>
    <dbReference type="NCBI Taxonomy" id="38414"/>
    <lineage>
        <taxon>Eukaryota</taxon>
        <taxon>Viridiplantae</taxon>
        <taxon>Streptophyta</taxon>
        <taxon>Embryophyta</taxon>
        <taxon>Tracheophyta</taxon>
        <taxon>Spermatophyta</taxon>
        <taxon>Magnoliopsida</taxon>
        <taxon>Liliopsida</taxon>
        <taxon>Poales</taxon>
        <taxon>Poaceae</taxon>
        <taxon>PACMAD clade</taxon>
        <taxon>Chloridoideae</taxon>
        <taxon>Eragrostideae</taxon>
        <taxon>Eragrostidinae</taxon>
        <taxon>Eragrostis</taxon>
    </lineage>
</organism>
<gene>
    <name evidence="3" type="ORF">EJB05_10827</name>
</gene>
<accession>A0A5J9VPJ7</accession>
<proteinExistence type="predicted"/>
<dbReference type="InterPro" id="IPR046533">
    <property type="entry name" value="DUF6598"/>
</dbReference>
<evidence type="ECO:0000313" key="3">
    <source>
        <dbReference type="EMBL" id="TVU37511.1"/>
    </source>
</evidence>
<sequence length="369" mass="41923">MERTKQNRRDKIKVESSMRRMEPKTLVKRDLENKVKVVSEGDWDFDCTDEEDETEAIPEPRRRESMEEREARREERRKENLKKFGSDYQTCLASQFHRDWDFVWSHGYGSFEDTTRIPPMRYTDKPAPGYRATTSHTLQIFSVMVAEIKGGLQWPLDVFGLVAVCDNVDHNRNIIFQRTRDSCQILTEEGTTQSEDEDLSFLAVPFICNNSLYSRLLNCAYTSKSSTLEFALASIVSSVEATIFARVISGAWPDGFHGQFAVFTAGTCDEDAGSIDCKEIVLRGSRGEEVLVTDDGMVQLSRRVVSVESKGKLKAWRPDNSSVVKREKVLAPLRRGSSHWTLHIGSCKMEVSVAWSLISSEPVRANSVL</sequence>
<keyword evidence="4" id="KW-1185">Reference proteome</keyword>
<dbReference type="Gramene" id="TVU37511">
    <property type="protein sequence ID" value="TVU37511"/>
    <property type="gene ID" value="EJB05_10827"/>
</dbReference>
<feature type="domain" description="DUF6598" evidence="2">
    <location>
        <begin position="190"/>
        <end position="353"/>
    </location>
</feature>
<dbReference type="OrthoDB" id="687118at2759"/>
<feature type="non-terminal residue" evidence="3">
    <location>
        <position position="1"/>
    </location>
</feature>
<name>A0A5J9VPJ7_9POAL</name>
<feature type="compositionally biased region" description="Basic and acidic residues" evidence="1">
    <location>
        <begin position="58"/>
        <end position="79"/>
    </location>
</feature>